<evidence type="ECO:0000313" key="2">
    <source>
        <dbReference type="Proteomes" id="UP001367508"/>
    </source>
</evidence>
<dbReference type="EMBL" id="JAYMYQ010000003">
    <property type="protein sequence ID" value="KAK7345841.1"/>
    <property type="molecule type" value="Genomic_DNA"/>
</dbReference>
<reference evidence="1 2" key="1">
    <citation type="submission" date="2024-01" db="EMBL/GenBank/DDBJ databases">
        <title>The genomes of 5 underutilized Papilionoideae crops provide insights into root nodulation and disease resistanc.</title>
        <authorList>
            <person name="Jiang F."/>
        </authorList>
    </citation>
    <scope>NUCLEOTIDE SEQUENCE [LARGE SCALE GENOMIC DNA]</scope>
    <source>
        <strain evidence="1">LVBAO_FW01</strain>
        <tissue evidence="1">Leaves</tissue>
    </source>
</reference>
<dbReference type="AlphaFoldDB" id="A0AAN9M116"/>
<comment type="caution">
    <text evidence="1">The sequence shown here is derived from an EMBL/GenBank/DDBJ whole genome shotgun (WGS) entry which is preliminary data.</text>
</comment>
<keyword evidence="2" id="KW-1185">Reference proteome</keyword>
<gene>
    <name evidence="1" type="ORF">VNO77_16453</name>
</gene>
<accession>A0AAN9M116</accession>
<dbReference type="Proteomes" id="UP001367508">
    <property type="component" value="Unassembled WGS sequence"/>
</dbReference>
<name>A0AAN9M116_CANGL</name>
<proteinExistence type="predicted"/>
<evidence type="ECO:0000313" key="1">
    <source>
        <dbReference type="EMBL" id="KAK7345841.1"/>
    </source>
</evidence>
<protein>
    <submittedName>
        <fullName evidence="1">Uncharacterized protein</fullName>
    </submittedName>
</protein>
<organism evidence="1 2">
    <name type="scientific">Canavalia gladiata</name>
    <name type="common">Sword bean</name>
    <name type="synonym">Dolichos gladiatus</name>
    <dbReference type="NCBI Taxonomy" id="3824"/>
    <lineage>
        <taxon>Eukaryota</taxon>
        <taxon>Viridiplantae</taxon>
        <taxon>Streptophyta</taxon>
        <taxon>Embryophyta</taxon>
        <taxon>Tracheophyta</taxon>
        <taxon>Spermatophyta</taxon>
        <taxon>Magnoliopsida</taxon>
        <taxon>eudicotyledons</taxon>
        <taxon>Gunneridae</taxon>
        <taxon>Pentapetalae</taxon>
        <taxon>rosids</taxon>
        <taxon>fabids</taxon>
        <taxon>Fabales</taxon>
        <taxon>Fabaceae</taxon>
        <taxon>Papilionoideae</taxon>
        <taxon>50 kb inversion clade</taxon>
        <taxon>NPAAA clade</taxon>
        <taxon>indigoferoid/millettioid clade</taxon>
        <taxon>Phaseoleae</taxon>
        <taxon>Canavalia</taxon>
    </lineage>
</organism>
<sequence length="75" mass="8690">MNIYEQINFILEYNENLISIINLIKLLSSYLAPVQPHLSYSLLPCVGRPTPDLVAFIVLLRLYSLICIKHILEYL</sequence>